<name>A0AAD9L4T2_RIDPI</name>
<dbReference type="EMBL" id="JAODUO010000332">
    <property type="protein sequence ID" value="KAK2182870.1"/>
    <property type="molecule type" value="Genomic_DNA"/>
</dbReference>
<protein>
    <submittedName>
        <fullName evidence="2">Uncharacterized protein</fullName>
    </submittedName>
</protein>
<proteinExistence type="predicted"/>
<dbReference type="AlphaFoldDB" id="A0AAD9L4T2"/>
<comment type="caution">
    <text evidence="2">The sequence shown here is derived from an EMBL/GenBank/DDBJ whole genome shotgun (WGS) entry which is preliminary data.</text>
</comment>
<evidence type="ECO:0000313" key="2">
    <source>
        <dbReference type="EMBL" id="KAK2182870.1"/>
    </source>
</evidence>
<organism evidence="2 3">
    <name type="scientific">Ridgeia piscesae</name>
    <name type="common">Tubeworm</name>
    <dbReference type="NCBI Taxonomy" id="27915"/>
    <lineage>
        <taxon>Eukaryota</taxon>
        <taxon>Metazoa</taxon>
        <taxon>Spiralia</taxon>
        <taxon>Lophotrochozoa</taxon>
        <taxon>Annelida</taxon>
        <taxon>Polychaeta</taxon>
        <taxon>Sedentaria</taxon>
        <taxon>Canalipalpata</taxon>
        <taxon>Sabellida</taxon>
        <taxon>Siboglinidae</taxon>
        <taxon>Ridgeia</taxon>
    </lineage>
</organism>
<sequence length="124" mass="13217">MTQAKRLKSKRVKAVLNRIRTPCVTSPQRDVTSKTVAMKAKRRRKNGGKVTGGGEATAAAGGFLGDGKPEVTSELVLSETSSGSDSDSGATNRTGRQLNSQAERTSSALLKGRELDTARRQRKT</sequence>
<keyword evidence="3" id="KW-1185">Reference proteome</keyword>
<reference evidence="2" key="1">
    <citation type="journal article" date="2023" name="Mol. Biol. Evol.">
        <title>Third-Generation Sequencing Reveals the Adaptive Role of the Epigenome in Three Deep-Sea Polychaetes.</title>
        <authorList>
            <person name="Perez M."/>
            <person name="Aroh O."/>
            <person name="Sun Y."/>
            <person name="Lan Y."/>
            <person name="Juniper S.K."/>
            <person name="Young C.R."/>
            <person name="Angers B."/>
            <person name="Qian P.Y."/>
        </authorList>
    </citation>
    <scope>NUCLEOTIDE SEQUENCE</scope>
    <source>
        <strain evidence="2">R07B-5</strain>
    </source>
</reference>
<accession>A0AAD9L4T2</accession>
<evidence type="ECO:0000313" key="3">
    <source>
        <dbReference type="Proteomes" id="UP001209878"/>
    </source>
</evidence>
<feature type="compositionally biased region" description="Basic and acidic residues" evidence="1">
    <location>
        <begin position="111"/>
        <end position="124"/>
    </location>
</feature>
<dbReference type="Proteomes" id="UP001209878">
    <property type="component" value="Unassembled WGS sequence"/>
</dbReference>
<feature type="compositionally biased region" description="Polar residues" evidence="1">
    <location>
        <begin position="23"/>
        <end position="35"/>
    </location>
</feature>
<feature type="compositionally biased region" description="Polar residues" evidence="1">
    <location>
        <begin position="90"/>
        <end position="108"/>
    </location>
</feature>
<feature type="region of interest" description="Disordered" evidence="1">
    <location>
        <begin position="19"/>
        <end position="124"/>
    </location>
</feature>
<evidence type="ECO:0000256" key="1">
    <source>
        <dbReference type="SAM" id="MobiDB-lite"/>
    </source>
</evidence>
<gene>
    <name evidence="2" type="ORF">NP493_331g01030</name>
</gene>